<protein>
    <recommendedName>
        <fullName evidence="2">PA14 domain-containing protein</fullName>
    </recommendedName>
</protein>
<reference evidence="3 4" key="1">
    <citation type="journal article" date="2023" name="Elife">
        <title>Identification of key yeast species and microbe-microbe interactions impacting larval growth of Drosophila in the wild.</title>
        <authorList>
            <person name="Mure A."/>
            <person name="Sugiura Y."/>
            <person name="Maeda R."/>
            <person name="Honda K."/>
            <person name="Sakurai N."/>
            <person name="Takahashi Y."/>
            <person name="Watada M."/>
            <person name="Katoh T."/>
            <person name="Gotoh A."/>
            <person name="Gotoh Y."/>
            <person name="Taniguchi I."/>
            <person name="Nakamura K."/>
            <person name="Hayashi T."/>
            <person name="Katayama T."/>
            <person name="Uemura T."/>
            <person name="Hattori Y."/>
        </authorList>
    </citation>
    <scope>NUCLEOTIDE SEQUENCE [LARGE SCALE GENOMIC DNA]</scope>
    <source>
        <strain evidence="3 4">SB-73</strain>
    </source>
</reference>
<feature type="domain" description="PA14" evidence="2">
    <location>
        <begin position="30"/>
        <end position="155"/>
    </location>
</feature>
<evidence type="ECO:0000256" key="1">
    <source>
        <dbReference type="SAM" id="SignalP"/>
    </source>
</evidence>
<evidence type="ECO:0000313" key="4">
    <source>
        <dbReference type="Proteomes" id="UP001362899"/>
    </source>
</evidence>
<dbReference type="Gene3D" id="2.60.120.1560">
    <property type="match status" value="1"/>
</dbReference>
<organism evidence="3 4">
    <name type="scientific">Starmerella bacillaris</name>
    <name type="common">Yeast</name>
    <name type="synonym">Candida zemplinina</name>
    <dbReference type="NCBI Taxonomy" id="1247836"/>
    <lineage>
        <taxon>Eukaryota</taxon>
        <taxon>Fungi</taxon>
        <taxon>Dikarya</taxon>
        <taxon>Ascomycota</taxon>
        <taxon>Saccharomycotina</taxon>
        <taxon>Dipodascomycetes</taxon>
        <taxon>Dipodascales</taxon>
        <taxon>Trichomonascaceae</taxon>
        <taxon>Starmerella</taxon>
    </lineage>
</organism>
<keyword evidence="4" id="KW-1185">Reference proteome</keyword>
<dbReference type="AlphaFoldDB" id="A0AAV5RP83"/>
<dbReference type="Pfam" id="PF10528">
    <property type="entry name" value="GLEYA"/>
    <property type="match status" value="1"/>
</dbReference>
<feature type="chain" id="PRO_5043786615" description="PA14 domain-containing protein" evidence="1">
    <location>
        <begin position="19"/>
        <end position="155"/>
    </location>
</feature>
<dbReference type="EMBL" id="BTGC01000008">
    <property type="protein sequence ID" value="GMM53379.1"/>
    <property type="molecule type" value="Genomic_DNA"/>
</dbReference>
<evidence type="ECO:0000313" key="3">
    <source>
        <dbReference type="EMBL" id="GMM53379.1"/>
    </source>
</evidence>
<keyword evidence="1" id="KW-0732">Signal</keyword>
<accession>A0AAV5RP83</accession>
<dbReference type="InterPro" id="IPR018871">
    <property type="entry name" value="GLEYA_adhesin_domain"/>
</dbReference>
<dbReference type="PROSITE" id="PS51820">
    <property type="entry name" value="PA14"/>
    <property type="match status" value="1"/>
</dbReference>
<evidence type="ECO:0000259" key="2">
    <source>
        <dbReference type="PROSITE" id="PS51820"/>
    </source>
</evidence>
<dbReference type="SUPFAM" id="SSF56988">
    <property type="entry name" value="Anthrax protective antigen"/>
    <property type="match status" value="1"/>
</dbReference>
<proteinExistence type="predicted"/>
<sequence>MSLISFLLYLLHFWTTSAQVATCACNTPSVTRRGWDIEYYHFPEVGFPDNTTFYVDGYKDFGGLYSTATGYTSSINYPRRNSDQKLYPLYGVPITTYNFTVVLTGYFLAPETGRYTATMIADDGAAVQFGEGSTCSEELNIDVHTCGIAQEGRAG</sequence>
<name>A0AAV5RP83_STABA</name>
<dbReference type="InterPro" id="IPR037524">
    <property type="entry name" value="PA14/GLEYA"/>
</dbReference>
<feature type="signal peptide" evidence="1">
    <location>
        <begin position="1"/>
        <end position="18"/>
    </location>
</feature>
<comment type="caution">
    <text evidence="3">The sequence shown here is derived from an EMBL/GenBank/DDBJ whole genome shotgun (WGS) entry which is preliminary data.</text>
</comment>
<dbReference type="Proteomes" id="UP001362899">
    <property type="component" value="Unassembled WGS sequence"/>
</dbReference>
<gene>
    <name evidence="3" type="ORF">DASB73_043420</name>
</gene>